<evidence type="ECO:0008006" key="9">
    <source>
        <dbReference type="Google" id="ProtNLM"/>
    </source>
</evidence>
<comment type="caution">
    <text evidence="7">The sequence shown here is derived from an EMBL/GenBank/DDBJ whole genome shotgun (WGS) entry which is preliminary data.</text>
</comment>
<dbReference type="Pfam" id="PF03227">
    <property type="entry name" value="GILT"/>
    <property type="match status" value="1"/>
</dbReference>
<dbReference type="Proteomes" id="UP000708208">
    <property type="component" value="Unassembled WGS sequence"/>
</dbReference>
<evidence type="ECO:0000256" key="1">
    <source>
        <dbReference type="ARBA" id="ARBA00004613"/>
    </source>
</evidence>
<name>A0A8J2K3V0_9HEXA</name>
<evidence type="ECO:0000256" key="5">
    <source>
        <dbReference type="ARBA" id="ARBA00023180"/>
    </source>
</evidence>
<organism evidence="7 8">
    <name type="scientific">Allacma fusca</name>
    <dbReference type="NCBI Taxonomy" id="39272"/>
    <lineage>
        <taxon>Eukaryota</taxon>
        <taxon>Metazoa</taxon>
        <taxon>Ecdysozoa</taxon>
        <taxon>Arthropoda</taxon>
        <taxon>Hexapoda</taxon>
        <taxon>Collembola</taxon>
        <taxon>Symphypleona</taxon>
        <taxon>Sminthuridae</taxon>
        <taxon>Allacma</taxon>
    </lineage>
</organism>
<comment type="similarity">
    <text evidence="2">Belongs to the GILT family.</text>
</comment>
<keyword evidence="5" id="KW-0325">Glycoprotein</keyword>
<dbReference type="AlphaFoldDB" id="A0A8J2K3V0"/>
<accession>A0A8J2K3V0</accession>
<proteinExistence type="inferred from homology"/>
<evidence type="ECO:0000256" key="6">
    <source>
        <dbReference type="SAM" id="SignalP"/>
    </source>
</evidence>
<evidence type="ECO:0000256" key="3">
    <source>
        <dbReference type="ARBA" id="ARBA00022525"/>
    </source>
</evidence>
<dbReference type="EMBL" id="CAJVCH010147882">
    <property type="protein sequence ID" value="CAG7727381.1"/>
    <property type="molecule type" value="Genomic_DNA"/>
</dbReference>
<feature type="signal peptide" evidence="6">
    <location>
        <begin position="1"/>
        <end position="15"/>
    </location>
</feature>
<comment type="subcellular location">
    <subcellularLocation>
        <location evidence="1">Secreted</location>
    </subcellularLocation>
</comment>
<dbReference type="OrthoDB" id="958254at2759"/>
<evidence type="ECO:0000313" key="8">
    <source>
        <dbReference type="Proteomes" id="UP000708208"/>
    </source>
</evidence>
<evidence type="ECO:0000313" key="7">
    <source>
        <dbReference type="EMBL" id="CAG7727381.1"/>
    </source>
</evidence>
<sequence>MNIVAFFSQLACSFGLCLDDTPEPKLKVSVYYETLCPHSIKFIRDQLYPVYEELREYLELDLVPYGNAETIRHPNGTVQFWCQHGTSECFGNTVHACAISLLAPEVSAFFIYCTMYQRPPSLAGSFCAKELNITFAPIRNCARSNEGKRLHERNGNRTAALVPYQKWVPWITFNDGWDENDDGLSSVNFLAVVCKHLRATQPSALETGLTMTEDQNRVKYLKACGRL</sequence>
<dbReference type="GO" id="GO:0005576">
    <property type="term" value="C:extracellular region"/>
    <property type="evidence" value="ECO:0007669"/>
    <property type="project" value="UniProtKB-SubCell"/>
</dbReference>
<keyword evidence="3" id="KW-0964">Secreted</keyword>
<dbReference type="GO" id="GO:0016671">
    <property type="term" value="F:oxidoreductase activity, acting on a sulfur group of donors, disulfide as acceptor"/>
    <property type="evidence" value="ECO:0007669"/>
    <property type="project" value="InterPro"/>
</dbReference>
<reference evidence="7" key="1">
    <citation type="submission" date="2021-06" db="EMBL/GenBank/DDBJ databases">
        <authorList>
            <person name="Hodson N. C."/>
            <person name="Mongue J. A."/>
            <person name="Jaron S. K."/>
        </authorList>
    </citation>
    <scope>NUCLEOTIDE SEQUENCE</scope>
</reference>
<gene>
    <name evidence="7" type="ORF">AFUS01_LOCUS16226</name>
</gene>
<dbReference type="PANTHER" id="PTHR13234:SF8">
    <property type="entry name" value="GAMMA-INTERFERON-INDUCIBLE LYSOSOMAL THIOL REDUCTASE"/>
    <property type="match status" value="1"/>
</dbReference>
<evidence type="ECO:0000256" key="4">
    <source>
        <dbReference type="ARBA" id="ARBA00022729"/>
    </source>
</evidence>
<dbReference type="InterPro" id="IPR004911">
    <property type="entry name" value="Interferon-induced_GILT"/>
</dbReference>
<feature type="chain" id="PRO_5035327330" description="Gamma-interferon-inducible lysosomal thiol reductase" evidence="6">
    <location>
        <begin position="16"/>
        <end position="227"/>
    </location>
</feature>
<evidence type="ECO:0000256" key="2">
    <source>
        <dbReference type="ARBA" id="ARBA00005679"/>
    </source>
</evidence>
<dbReference type="PANTHER" id="PTHR13234">
    <property type="entry name" value="GAMMA-INTERFERON INDUCIBLE LYSOSOMAL THIOL REDUCTASE GILT"/>
    <property type="match status" value="1"/>
</dbReference>
<protein>
    <recommendedName>
        <fullName evidence="9">Gamma-interferon-inducible lysosomal thiol reductase</fullName>
    </recommendedName>
</protein>
<keyword evidence="8" id="KW-1185">Reference proteome</keyword>
<keyword evidence="4 6" id="KW-0732">Signal</keyword>